<protein>
    <submittedName>
        <fullName evidence="1">Uncharacterized protein</fullName>
    </submittedName>
</protein>
<reference evidence="1 2" key="1">
    <citation type="submission" date="2020-04" db="EMBL/GenBank/DDBJ databases">
        <title>Knoellia sp. isolate from air conditioner.</title>
        <authorList>
            <person name="Chea S."/>
            <person name="Kim D.-U."/>
        </authorList>
    </citation>
    <scope>NUCLEOTIDE SEQUENCE [LARGE SCALE GENOMIC DNA]</scope>
    <source>
        <strain evidence="1 2">DB2414S</strain>
    </source>
</reference>
<dbReference type="AlphaFoldDB" id="A0A849HKS9"/>
<sequence length="370" mass="40202">MEDFLARGSSGVAAIALHPKAAAHQQAAAEAAIAAGIDVLYDPRTERLAYPGHGLDRLPGYVGAPFDINQLALNLSHRQRLVEAVVTAHPDFSTVLTPPHFYVDGMRAGRLNLALAEATILATDKPVRPVLMLKSRFSHDDAGTLAAEYSDAGFTQIDLRFTPLGGEGDGIPKIRSAFKVADIFRTAGMRVILGRSGNIGQAAFALGHVDGYSMGIGQMEHVSHAADIARQKRPPVLDQDGKRKGGIWQGVYLPGLAATVSMKRARQLLENSDVRTRLGCRIEGCANSLLGPVIDHKSHYLHSRASDATRLLQTPPHWRPKLETDRLRRALELRELVNESYRAPESPAMPTRTLRSLLDGIEEERATSVA</sequence>
<dbReference type="EMBL" id="JABEPQ010000002">
    <property type="protein sequence ID" value="NNM46951.1"/>
    <property type="molecule type" value="Genomic_DNA"/>
</dbReference>
<evidence type="ECO:0000313" key="1">
    <source>
        <dbReference type="EMBL" id="NNM46951.1"/>
    </source>
</evidence>
<keyword evidence="2" id="KW-1185">Reference proteome</keyword>
<accession>A0A849HKS9</accession>
<proteinExistence type="predicted"/>
<organism evidence="1 2">
    <name type="scientific">Knoellia koreensis</name>
    <dbReference type="NCBI Taxonomy" id="2730921"/>
    <lineage>
        <taxon>Bacteria</taxon>
        <taxon>Bacillati</taxon>
        <taxon>Actinomycetota</taxon>
        <taxon>Actinomycetes</taxon>
        <taxon>Micrococcales</taxon>
        <taxon>Intrasporangiaceae</taxon>
        <taxon>Knoellia</taxon>
    </lineage>
</organism>
<dbReference type="Proteomes" id="UP000588586">
    <property type="component" value="Unassembled WGS sequence"/>
</dbReference>
<dbReference type="RefSeq" id="WP_171243986.1">
    <property type="nucleotide sequence ID" value="NZ_JABEPQ010000002.1"/>
</dbReference>
<evidence type="ECO:0000313" key="2">
    <source>
        <dbReference type="Proteomes" id="UP000588586"/>
    </source>
</evidence>
<comment type="caution">
    <text evidence="1">The sequence shown here is derived from an EMBL/GenBank/DDBJ whole genome shotgun (WGS) entry which is preliminary data.</text>
</comment>
<gene>
    <name evidence="1" type="ORF">HJG52_13155</name>
</gene>
<name>A0A849HKS9_9MICO</name>